<evidence type="ECO:0000313" key="2">
    <source>
        <dbReference type="EMBL" id="KAG2582072.1"/>
    </source>
</evidence>
<name>A0A8T0R8G3_PANVG</name>
<reference evidence="2" key="1">
    <citation type="submission" date="2020-05" db="EMBL/GenBank/DDBJ databases">
        <title>WGS assembly of Panicum virgatum.</title>
        <authorList>
            <person name="Lovell J.T."/>
            <person name="Jenkins J."/>
            <person name="Shu S."/>
            <person name="Juenger T.E."/>
            <person name="Schmutz J."/>
        </authorList>
    </citation>
    <scope>NUCLEOTIDE SEQUENCE</scope>
    <source>
        <strain evidence="2">AP13</strain>
    </source>
</reference>
<evidence type="ECO:0000313" key="3">
    <source>
        <dbReference type="Proteomes" id="UP000823388"/>
    </source>
</evidence>
<dbReference type="EMBL" id="CM029047">
    <property type="protein sequence ID" value="KAG2582072.1"/>
    <property type="molecule type" value="Genomic_DNA"/>
</dbReference>
<protein>
    <submittedName>
        <fullName evidence="2">Uncharacterized protein</fullName>
    </submittedName>
</protein>
<keyword evidence="3" id="KW-1185">Reference proteome</keyword>
<dbReference type="EMBL" id="CM029047">
    <property type="protein sequence ID" value="KAG2582075.1"/>
    <property type="molecule type" value="Genomic_DNA"/>
</dbReference>
<dbReference type="Proteomes" id="UP000823388">
    <property type="component" value="Chromosome 6K"/>
</dbReference>
<gene>
    <name evidence="2" type="ORF">PVAP13_6KG084200</name>
</gene>
<feature type="compositionally biased region" description="Pro residues" evidence="1">
    <location>
        <begin position="57"/>
        <end position="73"/>
    </location>
</feature>
<accession>A0A8T0R8G3</accession>
<feature type="compositionally biased region" description="Low complexity" evidence="1">
    <location>
        <begin position="74"/>
        <end position="83"/>
    </location>
</feature>
<dbReference type="AlphaFoldDB" id="A0A8T0R8G3"/>
<proteinExistence type="predicted"/>
<feature type="region of interest" description="Disordered" evidence="1">
    <location>
        <begin position="1"/>
        <end position="102"/>
    </location>
</feature>
<comment type="caution">
    <text evidence="2">The sequence shown here is derived from an EMBL/GenBank/DDBJ whole genome shotgun (WGS) entry which is preliminary data.</text>
</comment>
<organism evidence="2 3">
    <name type="scientific">Panicum virgatum</name>
    <name type="common">Blackwell switchgrass</name>
    <dbReference type="NCBI Taxonomy" id="38727"/>
    <lineage>
        <taxon>Eukaryota</taxon>
        <taxon>Viridiplantae</taxon>
        <taxon>Streptophyta</taxon>
        <taxon>Embryophyta</taxon>
        <taxon>Tracheophyta</taxon>
        <taxon>Spermatophyta</taxon>
        <taxon>Magnoliopsida</taxon>
        <taxon>Liliopsida</taxon>
        <taxon>Poales</taxon>
        <taxon>Poaceae</taxon>
        <taxon>PACMAD clade</taxon>
        <taxon>Panicoideae</taxon>
        <taxon>Panicodae</taxon>
        <taxon>Paniceae</taxon>
        <taxon>Panicinae</taxon>
        <taxon>Panicum</taxon>
        <taxon>Panicum sect. Hiantes</taxon>
    </lineage>
</organism>
<evidence type="ECO:0000256" key="1">
    <source>
        <dbReference type="SAM" id="MobiDB-lite"/>
    </source>
</evidence>
<sequence>MAFLPHALHPPHNVDLLPTRPPTAHLGSGAPPYRRRSGPIPGAAPPSRRRTTVPSSPHHPPVAAPSPDSPPTPAAHSPPGAAPNTRHRYPPPGRTIPPTGLLKPSKPMLLCDLILLSRSLICNRPLGWSLLILCPPSQQMFNEVRRKSTHQDTGQWLVDRMPSNPKKMAFISTQERFEVPLRPELWSSVFSPP</sequence>